<dbReference type="Proteomes" id="UP001596547">
    <property type="component" value="Unassembled WGS sequence"/>
</dbReference>
<dbReference type="GeneID" id="79315084"/>
<keyword evidence="2" id="KW-1185">Reference proteome</keyword>
<protein>
    <submittedName>
        <fullName evidence="1">Uncharacterized protein</fullName>
    </submittedName>
</protein>
<sequence>MPRLHEARVARDGERWVIRADDGSTDAAERTVQVTPRGQCILDEAGFAADDYLDGGLVAALAALDVLYTVDGTDPRETVSASDDRRASARHVPVARRLLESVPPADLAADNSLAGFLLALGTLDREAVRPFVEACCRKTPFDPGTVLTVDEAIERFARGDGDDRSYDPVLFALLVHLGWRTVYSKTVLYLDVAAGETTARLCRIDGFDYFVGDDRLWKDGLSHPLREAVPNSPLLAAAARATGGDVRSFFGREFAALAKAQAIRTLDRLGEQHAALFSAGLAATTLDVVALPAPRGASGPTHVWTSPSR</sequence>
<gene>
    <name evidence="1" type="ORF">ACFQPE_04740</name>
</gene>
<organism evidence="1 2">
    <name type="scientific">Halomarina halobia</name>
    <dbReference type="NCBI Taxonomy" id="3033386"/>
    <lineage>
        <taxon>Archaea</taxon>
        <taxon>Methanobacteriati</taxon>
        <taxon>Methanobacteriota</taxon>
        <taxon>Stenosarchaea group</taxon>
        <taxon>Halobacteria</taxon>
        <taxon>Halobacteriales</taxon>
        <taxon>Natronomonadaceae</taxon>
        <taxon>Halomarina</taxon>
    </lineage>
</organism>
<dbReference type="RefSeq" id="WP_276305500.1">
    <property type="nucleotide sequence ID" value="NZ_CP119992.1"/>
</dbReference>
<comment type="caution">
    <text evidence="1">The sequence shown here is derived from an EMBL/GenBank/DDBJ whole genome shotgun (WGS) entry which is preliminary data.</text>
</comment>
<accession>A0ABD6A717</accession>
<proteinExistence type="predicted"/>
<evidence type="ECO:0000313" key="2">
    <source>
        <dbReference type="Proteomes" id="UP001596547"/>
    </source>
</evidence>
<reference evidence="1 2" key="1">
    <citation type="journal article" date="2019" name="Int. J. Syst. Evol. Microbiol.">
        <title>The Global Catalogue of Microorganisms (GCM) 10K type strain sequencing project: providing services to taxonomists for standard genome sequencing and annotation.</title>
        <authorList>
            <consortium name="The Broad Institute Genomics Platform"/>
            <consortium name="The Broad Institute Genome Sequencing Center for Infectious Disease"/>
            <person name="Wu L."/>
            <person name="Ma J."/>
        </authorList>
    </citation>
    <scope>NUCLEOTIDE SEQUENCE [LARGE SCALE GENOMIC DNA]</scope>
    <source>
        <strain evidence="1 2">PSR21</strain>
    </source>
</reference>
<name>A0ABD6A717_9EURY</name>
<evidence type="ECO:0000313" key="1">
    <source>
        <dbReference type="EMBL" id="MFC7316102.1"/>
    </source>
</evidence>
<dbReference type="EMBL" id="JBHTBF010000001">
    <property type="protein sequence ID" value="MFC7316102.1"/>
    <property type="molecule type" value="Genomic_DNA"/>
</dbReference>
<dbReference type="AlphaFoldDB" id="A0ABD6A717"/>